<protein>
    <submittedName>
        <fullName evidence="2">Uncharacterized protein</fullName>
    </submittedName>
</protein>
<reference evidence="2" key="1">
    <citation type="submission" date="2020-03" db="EMBL/GenBank/DDBJ databases">
        <authorList>
            <person name="Weist P."/>
        </authorList>
    </citation>
    <scope>NUCLEOTIDE SEQUENCE</scope>
</reference>
<evidence type="ECO:0000313" key="2">
    <source>
        <dbReference type="EMBL" id="CAB1441479.1"/>
    </source>
</evidence>
<feature type="region of interest" description="Disordered" evidence="1">
    <location>
        <begin position="95"/>
        <end position="115"/>
    </location>
</feature>
<feature type="compositionally biased region" description="Basic and acidic residues" evidence="1">
    <location>
        <begin position="98"/>
        <end position="115"/>
    </location>
</feature>
<evidence type="ECO:0000313" key="3">
    <source>
        <dbReference type="Proteomes" id="UP001153269"/>
    </source>
</evidence>
<dbReference type="EMBL" id="CADEAL010002654">
    <property type="protein sequence ID" value="CAB1441479.1"/>
    <property type="molecule type" value="Genomic_DNA"/>
</dbReference>
<evidence type="ECO:0000256" key="1">
    <source>
        <dbReference type="SAM" id="MobiDB-lite"/>
    </source>
</evidence>
<keyword evidence="3" id="KW-1185">Reference proteome</keyword>
<dbReference type="Proteomes" id="UP001153269">
    <property type="component" value="Unassembled WGS sequence"/>
</dbReference>
<feature type="compositionally biased region" description="Low complexity" evidence="1">
    <location>
        <begin position="40"/>
        <end position="51"/>
    </location>
</feature>
<feature type="region of interest" description="Disordered" evidence="1">
    <location>
        <begin position="1"/>
        <end position="51"/>
    </location>
</feature>
<comment type="caution">
    <text evidence="2">The sequence shown here is derived from an EMBL/GenBank/DDBJ whole genome shotgun (WGS) entry which is preliminary data.</text>
</comment>
<dbReference type="AlphaFoldDB" id="A0A9N7UZZ0"/>
<proteinExistence type="predicted"/>
<sequence length="115" mass="12195">MTRGLPSEAVLRYRTGAGQAANPGTSPPETPTSQVPFGTAASDSNSISASLPSSLSNACLVLLHVVCIPSDYLISIPTYSHQPCYLPSCASPDNIFSSERHPSPPSARYEEHNKH</sequence>
<gene>
    <name evidence="2" type="ORF">PLEPLA_LOCUS29244</name>
</gene>
<accession>A0A9N7UZZ0</accession>
<name>A0A9N7UZZ0_PLEPL</name>
<organism evidence="2 3">
    <name type="scientific">Pleuronectes platessa</name>
    <name type="common">European plaice</name>
    <dbReference type="NCBI Taxonomy" id="8262"/>
    <lineage>
        <taxon>Eukaryota</taxon>
        <taxon>Metazoa</taxon>
        <taxon>Chordata</taxon>
        <taxon>Craniata</taxon>
        <taxon>Vertebrata</taxon>
        <taxon>Euteleostomi</taxon>
        <taxon>Actinopterygii</taxon>
        <taxon>Neopterygii</taxon>
        <taxon>Teleostei</taxon>
        <taxon>Neoteleostei</taxon>
        <taxon>Acanthomorphata</taxon>
        <taxon>Carangaria</taxon>
        <taxon>Pleuronectiformes</taxon>
        <taxon>Pleuronectoidei</taxon>
        <taxon>Pleuronectidae</taxon>
        <taxon>Pleuronectes</taxon>
    </lineage>
</organism>